<proteinExistence type="predicted"/>
<dbReference type="InterPro" id="IPR006059">
    <property type="entry name" value="SBP"/>
</dbReference>
<evidence type="ECO:0000256" key="6">
    <source>
        <dbReference type="SAM" id="SignalP"/>
    </source>
</evidence>
<reference evidence="7 8" key="1">
    <citation type="submission" date="2016-10" db="EMBL/GenBank/DDBJ databases">
        <authorList>
            <person name="de Groot N.N."/>
        </authorList>
    </citation>
    <scope>NUCLEOTIDE SEQUENCE [LARGE SCALE GENOMIC DNA]</scope>
    <source>
        <strain evidence="7 8">DSM 9236</strain>
    </source>
</reference>
<keyword evidence="2" id="KW-0813">Transport</keyword>
<dbReference type="GO" id="GO:0042597">
    <property type="term" value="C:periplasmic space"/>
    <property type="evidence" value="ECO:0007669"/>
    <property type="project" value="UniProtKB-SubCell"/>
</dbReference>
<dbReference type="Pfam" id="PF13416">
    <property type="entry name" value="SBP_bac_8"/>
    <property type="match status" value="1"/>
</dbReference>
<dbReference type="EMBL" id="FONL01000007">
    <property type="protein sequence ID" value="SFE49280.1"/>
    <property type="molecule type" value="Genomic_DNA"/>
</dbReference>
<dbReference type="PROSITE" id="PS51257">
    <property type="entry name" value="PROKAR_LIPOPROTEIN"/>
    <property type="match status" value="1"/>
</dbReference>
<evidence type="ECO:0000313" key="7">
    <source>
        <dbReference type="EMBL" id="SFE49280.1"/>
    </source>
</evidence>
<dbReference type="AlphaFoldDB" id="A0A1I2B295"/>
<evidence type="ECO:0000256" key="4">
    <source>
        <dbReference type="ARBA" id="ARBA00022764"/>
    </source>
</evidence>
<feature type="signal peptide" evidence="6">
    <location>
        <begin position="1"/>
        <end position="19"/>
    </location>
</feature>
<accession>A0A1I2B295</accession>
<dbReference type="CDD" id="cd13590">
    <property type="entry name" value="PBP2_PotD_PotF_like"/>
    <property type="match status" value="1"/>
</dbReference>
<dbReference type="SUPFAM" id="SSF53850">
    <property type="entry name" value="Periplasmic binding protein-like II"/>
    <property type="match status" value="1"/>
</dbReference>
<dbReference type="InterPro" id="IPR001188">
    <property type="entry name" value="Sperm_putr-bd"/>
</dbReference>
<organism evidence="7 8">
    <name type="scientific">Succiniclasticum ruminis DSM 9236</name>
    <dbReference type="NCBI Taxonomy" id="1123323"/>
    <lineage>
        <taxon>Bacteria</taxon>
        <taxon>Bacillati</taxon>
        <taxon>Bacillota</taxon>
        <taxon>Negativicutes</taxon>
        <taxon>Acidaminococcales</taxon>
        <taxon>Acidaminococcaceae</taxon>
        <taxon>Succiniclasticum</taxon>
    </lineage>
</organism>
<name>A0A1I2B295_9FIRM</name>
<protein>
    <submittedName>
        <fullName evidence="7">Spermidine/putrescine transport system substrate-binding protein</fullName>
    </submittedName>
</protein>
<gene>
    <name evidence="7" type="ORF">SAMN05216245_107103</name>
</gene>
<keyword evidence="4" id="KW-0574">Periplasm</keyword>
<evidence type="ECO:0000313" key="8">
    <source>
        <dbReference type="Proteomes" id="UP000198896"/>
    </source>
</evidence>
<feature type="chain" id="PRO_5039076834" evidence="6">
    <location>
        <begin position="20"/>
        <end position="361"/>
    </location>
</feature>
<feature type="binding site" evidence="5">
    <location>
        <position position="98"/>
    </location>
    <ligand>
        <name>spermidine</name>
        <dbReference type="ChEBI" id="CHEBI:57834"/>
    </ligand>
</feature>
<evidence type="ECO:0000256" key="3">
    <source>
        <dbReference type="ARBA" id="ARBA00022729"/>
    </source>
</evidence>
<dbReference type="Gene3D" id="3.40.190.10">
    <property type="entry name" value="Periplasmic binding protein-like II"/>
    <property type="match status" value="2"/>
</dbReference>
<dbReference type="Proteomes" id="UP000198896">
    <property type="component" value="Unassembled WGS sequence"/>
</dbReference>
<dbReference type="OrthoDB" id="9769319at2"/>
<dbReference type="PANTHER" id="PTHR30222:SF17">
    <property type="entry name" value="SPERMIDINE_PUTRESCINE-BINDING PERIPLASMIC PROTEIN"/>
    <property type="match status" value="1"/>
</dbReference>
<evidence type="ECO:0000256" key="5">
    <source>
        <dbReference type="PIRSR" id="PIRSR019574-1"/>
    </source>
</evidence>
<sequence>MKKLTLMLLLVVCFTFALAGCGGGGEKKAEAPKDAPKKEQQVLNIYSWADYFDPQVLAEFEKANNCRVNYDVYSNNEELLAKMQAGGAQFDIIQPSDYMVTTMIQLNMLEKLDHSKLPNVQPNLIESLKHPAYDQKLEFAIPYVWGITGIAYNKKYVKDPITSWADLWKPEYKGHIILLNDNREVFSLALKKMGKSNNSTDPKDVEAAFNDLKKLNANVLAYDTENNKQKMIAEEAWIAHMWSGDASFCNFDNSNIAFCVPKEGTLIWADNMAIPKGAKNKELAMKFLNYIYDPKVSARNFDYMKLPNANAAAIPMQKKEIVENPILKDAAAKADKGEWLHDIGNAITMYDKFWTELKTGK</sequence>
<dbReference type="PANTHER" id="PTHR30222">
    <property type="entry name" value="SPERMIDINE/PUTRESCINE-BINDING PERIPLASMIC PROTEIN"/>
    <property type="match status" value="1"/>
</dbReference>
<dbReference type="GO" id="GO:0015846">
    <property type="term" value="P:polyamine transport"/>
    <property type="evidence" value="ECO:0007669"/>
    <property type="project" value="InterPro"/>
</dbReference>
<keyword evidence="8" id="KW-1185">Reference proteome</keyword>
<evidence type="ECO:0000256" key="2">
    <source>
        <dbReference type="ARBA" id="ARBA00022448"/>
    </source>
</evidence>
<comment type="subcellular location">
    <subcellularLocation>
        <location evidence="1">Periplasm</location>
    </subcellularLocation>
</comment>
<dbReference type="PIRSF" id="PIRSF019574">
    <property type="entry name" value="Periplasmic_polyamine_BP"/>
    <property type="match status" value="1"/>
</dbReference>
<keyword evidence="3 6" id="KW-0732">Signal</keyword>
<evidence type="ECO:0000256" key="1">
    <source>
        <dbReference type="ARBA" id="ARBA00004418"/>
    </source>
</evidence>
<feature type="binding site" evidence="5">
    <location>
        <begin position="181"/>
        <end position="184"/>
    </location>
    <ligand>
        <name>spermidine</name>
        <dbReference type="ChEBI" id="CHEBI:57834"/>
    </ligand>
</feature>
<dbReference type="PRINTS" id="PR00909">
    <property type="entry name" value="SPERMDNBNDNG"/>
</dbReference>
<dbReference type="STRING" id="1123323.SAMN05216245_107103"/>
<dbReference type="GO" id="GO:0019808">
    <property type="term" value="F:polyamine binding"/>
    <property type="evidence" value="ECO:0007669"/>
    <property type="project" value="InterPro"/>
</dbReference>